<comment type="similarity">
    <text evidence="1 4">Belongs to the SIS family. GutQ/KpsF subfamily.</text>
</comment>
<dbReference type="NCBIfam" id="TIGR00393">
    <property type="entry name" value="kpsF"/>
    <property type="match status" value="1"/>
</dbReference>
<evidence type="ECO:0000256" key="4">
    <source>
        <dbReference type="PIRNR" id="PIRNR004692"/>
    </source>
</evidence>
<dbReference type="Pfam" id="PF00571">
    <property type="entry name" value="CBS"/>
    <property type="match status" value="2"/>
</dbReference>
<dbReference type="GO" id="GO:1901135">
    <property type="term" value="P:carbohydrate derivative metabolic process"/>
    <property type="evidence" value="ECO:0007669"/>
    <property type="project" value="InterPro"/>
</dbReference>
<dbReference type="InterPro" id="IPR000644">
    <property type="entry name" value="CBS_dom"/>
</dbReference>
<organism evidence="10 11">
    <name type="scientific">Advenella kashmirensis</name>
    <dbReference type="NCBI Taxonomy" id="310575"/>
    <lineage>
        <taxon>Bacteria</taxon>
        <taxon>Pseudomonadati</taxon>
        <taxon>Pseudomonadota</taxon>
        <taxon>Betaproteobacteria</taxon>
        <taxon>Burkholderiales</taxon>
        <taxon>Alcaligenaceae</taxon>
    </lineage>
</organism>
<dbReference type="InterPro" id="IPR046342">
    <property type="entry name" value="CBS_dom_sf"/>
</dbReference>
<dbReference type="GO" id="GO:0046872">
    <property type="term" value="F:metal ion binding"/>
    <property type="evidence" value="ECO:0007669"/>
    <property type="project" value="UniProtKB-KW"/>
</dbReference>
<feature type="domain" description="CBS" evidence="8">
    <location>
        <begin position="210"/>
        <end position="268"/>
    </location>
</feature>
<dbReference type="Gene3D" id="3.40.50.10490">
    <property type="entry name" value="Glucose-6-phosphate isomerase like protein, domain 1"/>
    <property type="match status" value="1"/>
</dbReference>
<gene>
    <name evidence="10" type="ORF">DD666_19730</name>
</gene>
<keyword evidence="5" id="KW-0862">Zinc</keyword>
<dbReference type="PANTHER" id="PTHR42745:SF1">
    <property type="entry name" value="ARABINOSE 5-PHOSPHATE ISOMERASE KDSD"/>
    <property type="match status" value="1"/>
</dbReference>
<evidence type="ECO:0000313" key="11">
    <source>
        <dbReference type="Proteomes" id="UP000264036"/>
    </source>
</evidence>
<dbReference type="GO" id="GO:0097367">
    <property type="term" value="F:carbohydrate derivative binding"/>
    <property type="evidence" value="ECO:0007669"/>
    <property type="project" value="InterPro"/>
</dbReference>
<evidence type="ECO:0000256" key="5">
    <source>
        <dbReference type="PIRSR" id="PIRSR004692-2"/>
    </source>
</evidence>
<feature type="site" description="Catalytically relevant" evidence="6">
    <location>
        <position position="152"/>
    </location>
</feature>
<keyword evidence="2" id="KW-0677">Repeat</keyword>
<protein>
    <submittedName>
        <fullName evidence="10">D-arabinose 5-phosphate isomerase</fullName>
    </submittedName>
</protein>
<dbReference type="PROSITE" id="PS51371">
    <property type="entry name" value="CBS"/>
    <property type="match status" value="2"/>
</dbReference>
<dbReference type="FunFam" id="3.40.50.10490:FF:000011">
    <property type="entry name" value="Arabinose 5-phosphate isomerase"/>
    <property type="match status" value="1"/>
</dbReference>
<dbReference type="CDD" id="cd05014">
    <property type="entry name" value="SIS_Kpsf"/>
    <property type="match status" value="1"/>
</dbReference>
<dbReference type="GO" id="GO:0005975">
    <property type="term" value="P:carbohydrate metabolic process"/>
    <property type="evidence" value="ECO:0007669"/>
    <property type="project" value="InterPro"/>
</dbReference>
<feature type="binding site" evidence="5">
    <location>
        <position position="82"/>
    </location>
    <ligand>
        <name>Zn(2+)</name>
        <dbReference type="ChEBI" id="CHEBI:29105"/>
    </ligand>
</feature>
<keyword evidence="10" id="KW-0413">Isomerase</keyword>
<dbReference type="PIRSF" id="PIRSF004692">
    <property type="entry name" value="KdsD_KpsF"/>
    <property type="match status" value="1"/>
</dbReference>
<dbReference type="SUPFAM" id="SSF53697">
    <property type="entry name" value="SIS domain"/>
    <property type="match status" value="1"/>
</dbReference>
<name>A0A356LL81_9BURK</name>
<dbReference type="GO" id="GO:0019146">
    <property type="term" value="F:arabinose-5-phosphate isomerase activity"/>
    <property type="evidence" value="ECO:0007669"/>
    <property type="project" value="UniProtKB-ARBA"/>
</dbReference>
<evidence type="ECO:0000256" key="2">
    <source>
        <dbReference type="ARBA" id="ARBA00022737"/>
    </source>
</evidence>
<proteinExistence type="inferred from homology"/>
<dbReference type="InterPro" id="IPR046348">
    <property type="entry name" value="SIS_dom_sf"/>
</dbReference>
<feature type="domain" description="CBS" evidence="8">
    <location>
        <begin position="277"/>
        <end position="329"/>
    </location>
</feature>
<dbReference type="Gene3D" id="3.10.580.10">
    <property type="entry name" value="CBS-domain"/>
    <property type="match status" value="1"/>
</dbReference>
<feature type="site" description="Catalytically relevant" evidence="6">
    <location>
        <position position="59"/>
    </location>
</feature>
<dbReference type="EMBL" id="DOEK01000041">
    <property type="protein sequence ID" value="HBP31629.1"/>
    <property type="molecule type" value="Genomic_DNA"/>
</dbReference>
<evidence type="ECO:0000256" key="3">
    <source>
        <dbReference type="ARBA" id="ARBA00023122"/>
    </source>
</evidence>
<dbReference type="CDD" id="cd04604">
    <property type="entry name" value="CBS_pair_SIS_assoc"/>
    <property type="match status" value="1"/>
</dbReference>
<comment type="caution">
    <text evidence="10">The sequence shown here is derived from an EMBL/GenBank/DDBJ whole genome shotgun (WGS) entry which is preliminary data.</text>
</comment>
<feature type="site" description="Catalytically relevant" evidence="6">
    <location>
        <position position="111"/>
    </location>
</feature>
<dbReference type="AlphaFoldDB" id="A0A356LL81"/>
<dbReference type="InterPro" id="IPR050986">
    <property type="entry name" value="GutQ/KpsF_isomerases"/>
</dbReference>
<evidence type="ECO:0000256" key="1">
    <source>
        <dbReference type="ARBA" id="ARBA00008165"/>
    </source>
</evidence>
<evidence type="ECO:0000256" key="7">
    <source>
        <dbReference type="PROSITE-ProRule" id="PRU00703"/>
    </source>
</evidence>
<dbReference type="Proteomes" id="UP000264036">
    <property type="component" value="Unassembled WGS sequence"/>
</dbReference>
<evidence type="ECO:0000313" key="10">
    <source>
        <dbReference type="EMBL" id="HBP31629.1"/>
    </source>
</evidence>
<dbReference type="PANTHER" id="PTHR42745">
    <property type="match status" value="1"/>
</dbReference>
<keyword evidence="5" id="KW-0479">Metal-binding</keyword>
<sequence>MVNEIAFTSDDALASAHRTLQTEIAELQHLDARLDERFAQAVDLLLANTGRVAVTGIGKSGHIARKISATFASTGSPSYFVHAAEAAHGDLGMITGDDIIIAVSYSGSSPELATILPIARRLGSKIIGICGNRYSELASLSDVFLDVGVTREACPLNLAPTSSTTVTLALGDALAIACLEARGFGTSDFARSHPGGALGRRLLTHVRDVMRQGKELPIVGPDTPMQKVLEEMTGKRMGMTVIADQTRKPLGIFTDGDLRRLIMQKGDIRPITAGQVMTPHPRTIGPDALAAEAAAVMEQQKLSTMLVVNQEQTLVGALHMHDLMDAKVI</sequence>
<dbReference type="PROSITE" id="PS51464">
    <property type="entry name" value="SIS"/>
    <property type="match status" value="1"/>
</dbReference>
<dbReference type="InterPro" id="IPR001347">
    <property type="entry name" value="SIS_dom"/>
</dbReference>
<evidence type="ECO:0000256" key="6">
    <source>
        <dbReference type="PIRSR" id="PIRSR004692-3"/>
    </source>
</evidence>
<reference evidence="10 11" key="1">
    <citation type="journal article" date="2018" name="Nat. Biotechnol.">
        <title>A standardized bacterial taxonomy based on genome phylogeny substantially revises the tree of life.</title>
        <authorList>
            <person name="Parks D.H."/>
            <person name="Chuvochina M."/>
            <person name="Waite D.W."/>
            <person name="Rinke C."/>
            <person name="Skarshewski A."/>
            <person name="Chaumeil P.A."/>
            <person name="Hugenholtz P."/>
        </authorList>
    </citation>
    <scope>NUCLEOTIDE SEQUENCE [LARGE SCALE GENOMIC DNA]</scope>
    <source>
        <strain evidence="10">UBA10707</strain>
    </source>
</reference>
<dbReference type="Pfam" id="PF01380">
    <property type="entry name" value="SIS"/>
    <property type="match status" value="1"/>
</dbReference>
<evidence type="ECO:0000259" key="9">
    <source>
        <dbReference type="PROSITE" id="PS51464"/>
    </source>
</evidence>
<keyword evidence="3 7" id="KW-0129">CBS domain</keyword>
<dbReference type="InterPro" id="IPR004800">
    <property type="entry name" value="KdsD/KpsF-type"/>
</dbReference>
<evidence type="ECO:0000259" key="8">
    <source>
        <dbReference type="PROSITE" id="PS51371"/>
    </source>
</evidence>
<feature type="domain" description="SIS" evidence="9">
    <location>
        <begin position="41"/>
        <end position="184"/>
    </location>
</feature>
<accession>A0A356LL81</accession>
<feature type="site" description="Catalytically relevant" evidence="6">
    <location>
        <position position="193"/>
    </location>
</feature>
<dbReference type="InterPro" id="IPR035474">
    <property type="entry name" value="SIS_Kpsf"/>
</dbReference>